<comment type="caution">
    <text evidence="3">The sequence shown here is derived from an EMBL/GenBank/DDBJ whole genome shotgun (WGS) entry which is preliminary data.</text>
</comment>
<dbReference type="Pfam" id="PF05649">
    <property type="entry name" value="Peptidase_M13_N"/>
    <property type="match status" value="1"/>
</dbReference>
<dbReference type="PANTHER" id="PTHR11733:SF167">
    <property type="entry name" value="FI17812P1-RELATED"/>
    <property type="match status" value="1"/>
</dbReference>
<name>A0A016UC64_9BILA</name>
<dbReference type="SUPFAM" id="SSF55486">
    <property type="entry name" value="Metalloproteases ('zincins'), catalytic domain"/>
    <property type="match status" value="1"/>
</dbReference>
<evidence type="ECO:0000313" key="4">
    <source>
        <dbReference type="Proteomes" id="UP000024635"/>
    </source>
</evidence>
<sequence length="210" mass="24583">MPRRLQWYLLSYSHDTKERFALLSAITFIKVYATTDVCEQQFFDVGNSTGYAKTTRTLENSIAFSADPCEDFYQFVCGNWIERVGETRTQITHFEAMWKSFKKEEEVMLHAEELRDSRAMASAQRFYEKCLTSDDEWKSKGGPITYVLQIIRNFAEGFTAVDVNGFEIKPLCHKRHEWSDLQIPHQRGNPPFKPWNPRDAEFAIPTRFVN</sequence>
<dbReference type="GO" id="GO:0004222">
    <property type="term" value="F:metalloendopeptidase activity"/>
    <property type="evidence" value="ECO:0007669"/>
    <property type="project" value="InterPro"/>
</dbReference>
<dbReference type="Proteomes" id="UP000024635">
    <property type="component" value="Unassembled WGS sequence"/>
</dbReference>
<dbReference type="PROSITE" id="PS51885">
    <property type="entry name" value="NEPRILYSIN"/>
    <property type="match status" value="1"/>
</dbReference>
<dbReference type="Gene3D" id="1.10.1380.10">
    <property type="entry name" value="Neutral endopeptidase , domain2"/>
    <property type="match status" value="1"/>
</dbReference>
<dbReference type="InterPro" id="IPR000718">
    <property type="entry name" value="Peptidase_M13"/>
</dbReference>
<dbReference type="InterPro" id="IPR042089">
    <property type="entry name" value="Peptidase_M13_dom_2"/>
</dbReference>
<dbReference type="EMBL" id="JARK01001383">
    <property type="protein sequence ID" value="EYC12511.1"/>
    <property type="molecule type" value="Genomic_DNA"/>
</dbReference>
<evidence type="ECO:0000259" key="2">
    <source>
        <dbReference type="Pfam" id="PF05649"/>
    </source>
</evidence>
<feature type="domain" description="Peptidase M13 N-terminal" evidence="2">
    <location>
        <begin position="68"/>
        <end position="153"/>
    </location>
</feature>
<dbReference type="PANTHER" id="PTHR11733">
    <property type="entry name" value="ZINC METALLOPROTEASE FAMILY M13 NEPRILYSIN-RELATED"/>
    <property type="match status" value="1"/>
</dbReference>
<gene>
    <name evidence="3" type="primary">Acey_s0047.g1522</name>
    <name evidence="3" type="ORF">Y032_0047g1522</name>
</gene>
<protein>
    <recommendedName>
        <fullName evidence="2">Peptidase M13 N-terminal domain-containing protein</fullName>
    </recommendedName>
</protein>
<dbReference type="Gene3D" id="3.40.390.10">
    <property type="entry name" value="Collagenase (Catalytic Domain)"/>
    <property type="match status" value="1"/>
</dbReference>
<reference evidence="4" key="1">
    <citation type="journal article" date="2015" name="Nat. Genet.">
        <title>The genome and transcriptome of the zoonotic hookworm Ancylostoma ceylanicum identify infection-specific gene families.</title>
        <authorList>
            <person name="Schwarz E.M."/>
            <person name="Hu Y."/>
            <person name="Antoshechkin I."/>
            <person name="Miller M.M."/>
            <person name="Sternberg P.W."/>
            <person name="Aroian R.V."/>
        </authorList>
    </citation>
    <scope>NUCLEOTIDE SEQUENCE</scope>
    <source>
        <strain evidence="4">HY135</strain>
    </source>
</reference>
<proteinExistence type="inferred from homology"/>
<dbReference type="GO" id="GO:0005886">
    <property type="term" value="C:plasma membrane"/>
    <property type="evidence" value="ECO:0007669"/>
    <property type="project" value="TreeGrafter"/>
</dbReference>
<comment type="similarity">
    <text evidence="1">Belongs to the peptidase M13 family.</text>
</comment>
<accession>A0A016UC64</accession>
<dbReference type="AlphaFoldDB" id="A0A016UC64"/>
<dbReference type="OrthoDB" id="6475849at2759"/>
<evidence type="ECO:0000313" key="3">
    <source>
        <dbReference type="EMBL" id="EYC12511.1"/>
    </source>
</evidence>
<keyword evidence="4" id="KW-1185">Reference proteome</keyword>
<dbReference type="STRING" id="53326.A0A016UC64"/>
<organism evidence="3 4">
    <name type="scientific">Ancylostoma ceylanicum</name>
    <dbReference type="NCBI Taxonomy" id="53326"/>
    <lineage>
        <taxon>Eukaryota</taxon>
        <taxon>Metazoa</taxon>
        <taxon>Ecdysozoa</taxon>
        <taxon>Nematoda</taxon>
        <taxon>Chromadorea</taxon>
        <taxon>Rhabditida</taxon>
        <taxon>Rhabditina</taxon>
        <taxon>Rhabditomorpha</taxon>
        <taxon>Strongyloidea</taxon>
        <taxon>Ancylostomatidae</taxon>
        <taxon>Ancylostomatinae</taxon>
        <taxon>Ancylostoma</taxon>
    </lineage>
</organism>
<dbReference type="InterPro" id="IPR024079">
    <property type="entry name" value="MetalloPept_cat_dom_sf"/>
</dbReference>
<dbReference type="GO" id="GO:0016485">
    <property type="term" value="P:protein processing"/>
    <property type="evidence" value="ECO:0007669"/>
    <property type="project" value="TreeGrafter"/>
</dbReference>
<evidence type="ECO:0000256" key="1">
    <source>
        <dbReference type="ARBA" id="ARBA00007357"/>
    </source>
</evidence>
<dbReference type="InterPro" id="IPR008753">
    <property type="entry name" value="Peptidase_M13_N"/>
</dbReference>